<comment type="caution">
    <text evidence="1">The sequence shown here is derived from an EMBL/GenBank/DDBJ whole genome shotgun (WGS) entry which is preliminary data.</text>
</comment>
<evidence type="ECO:0000313" key="2">
    <source>
        <dbReference type="Proteomes" id="UP000187485"/>
    </source>
</evidence>
<dbReference type="InterPro" id="IPR011990">
    <property type="entry name" value="TPR-like_helical_dom_sf"/>
</dbReference>
<reference evidence="2" key="1">
    <citation type="submission" date="2016-12" db="EMBL/GenBank/DDBJ databases">
        <title>Draft Genome Sequences od Carboxydothermus pertinax and islandicus, Hydrogenogenic Carboxydotrophic Bacteria.</title>
        <authorList>
            <person name="Fukuyama Y."/>
            <person name="Ohmae K."/>
            <person name="Yoneda Y."/>
            <person name="Yoshida T."/>
            <person name="Sako Y."/>
        </authorList>
    </citation>
    <scope>NUCLEOTIDE SEQUENCE [LARGE SCALE GENOMIC DNA]</scope>
    <source>
        <strain evidence="2">Ug1</strain>
    </source>
</reference>
<proteinExistence type="predicted"/>
<keyword evidence="2" id="KW-1185">Reference proteome</keyword>
<dbReference type="Proteomes" id="UP000187485">
    <property type="component" value="Unassembled WGS sequence"/>
</dbReference>
<dbReference type="EMBL" id="BDJK01000027">
    <property type="protein sequence ID" value="GAV23051.1"/>
    <property type="molecule type" value="Genomic_DNA"/>
</dbReference>
<dbReference type="STRING" id="870242.cpu_15610"/>
<evidence type="ECO:0000313" key="1">
    <source>
        <dbReference type="EMBL" id="GAV23051.1"/>
    </source>
</evidence>
<name>A0A1L8CVY4_9THEO</name>
<sequence length="117" mass="13212">MGPMTNRDFEKFMDSGISSLQKGDILAARGYFEKAFKADDNVWVRNNLAYVYYETKNSLKAYKILEPLGSPYDDSFYWAKEEPTSTVGKLWAKALVFIGRATVSGRKEKVAVIAVIL</sequence>
<gene>
    <name evidence="1" type="ORF">cpu_15610</name>
</gene>
<accession>A0A1L8CVY4</accession>
<dbReference type="AlphaFoldDB" id="A0A1L8CVY4"/>
<organism evidence="1 2">
    <name type="scientific">Carboxydothermus pertinax</name>
    <dbReference type="NCBI Taxonomy" id="870242"/>
    <lineage>
        <taxon>Bacteria</taxon>
        <taxon>Bacillati</taxon>
        <taxon>Bacillota</taxon>
        <taxon>Clostridia</taxon>
        <taxon>Thermoanaerobacterales</taxon>
        <taxon>Thermoanaerobacteraceae</taxon>
        <taxon>Carboxydothermus</taxon>
    </lineage>
</organism>
<evidence type="ECO:0008006" key="3">
    <source>
        <dbReference type="Google" id="ProtNLM"/>
    </source>
</evidence>
<protein>
    <recommendedName>
        <fullName evidence="3">Tetratricopeptide repeat protein</fullName>
    </recommendedName>
</protein>
<dbReference type="SUPFAM" id="SSF48452">
    <property type="entry name" value="TPR-like"/>
    <property type="match status" value="1"/>
</dbReference>